<keyword evidence="3" id="KW-1185">Reference proteome</keyword>
<dbReference type="Gene3D" id="3.40.1000.10">
    <property type="entry name" value="Mog1/PsbP, alpha/beta/alpha sandwich"/>
    <property type="match status" value="1"/>
</dbReference>
<gene>
    <name evidence="1" type="ORF">ASJ82_01340</name>
    <name evidence="2" type="ORF">MSCUN_13070</name>
</gene>
<dbReference type="EMBL" id="LMVN01000002">
    <property type="protein sequence ID" value="PAV08138.1"/>
    <property type="molecule type" value="Genomic_DNA"/>
</dbReference>
<protein>
    <recommendedName>
        <fullName evidence="5">PsbP C-terminal domain-containing protein</fullName>
    </recommendedName>
</protein>
<evidence type="ECO:0000313" key="1">
    <source>
        <dbReference type="EMBL" id="PAV08138.1"/>
    </source>
</evidence>
<organism evidence="1 3">
    <name type="scientific">Methanosphaera cuniculi</name>
    <dbReference type="NCBI Taxonomy" id="1077256"/>
    <lineage>
        <taxon>Archaea</taxon>
        <taxon>Methanobacteriati</taxon>
        <taxon>Methanobacteriota</taxon>
        <taxon>Methanomada group</taxon>
        <taxon>Methanobacteria</taxon>
        <taxon>Methanobacteriales</taxon>
        <taxon>Methanobacteriaceae</taxon>
        <taxon>Methanosphaera</taxon>
    </lineage>
</organism>
<reference evidence="2 4" key="1">
    <citation type="submission" date="2016-04" db="EMBL/GenBank/DDBJ databases">
        <title>Genome sequence of Methanosphaera cuniculi DSM 4103.</title>
        <authorList>
            <person name="Poehlein A."/>
            <person name="Seedorf H."/>
            <person name="Daniel R."/>
        </authorList>
    </citation>
    <scope>NUCLEOTIDE SEQUENCE [LARGE SCALE GENOMIC DNA]</scope>
    <source>
        <strain evidence="2 4">DSM 4103</strain>
    </source>
</reference>
<reference evidence="1 3" key="2">
    <citation type="journal article" date="2017" name="BMC Genomics">
        <title>Genomic analysis of methanogenic archaea reveals a shift towards energy conservation.</title>
        <authorList>
            <person name="Gilmore S.P."/>
            <person name="Henske J.K."/>
            <person name="Sexton J.A."/>
            <person name="Solomon K.V."/>
            <person name="Seppala S."/>
            <person name="Yoo J.I."/>
            <person name="Huyett L.M."/>
            <person name="Pressman A."/>
            <person name="Cogan J.Z."/>
            <person name="Kivenson V."/>
            <person name="Peng X."/>
            <person name="Tan Y."/>
            <person name="Valentine D.L."/>
            <person name="O'Malley M.A."/>
        </authorList>
    </citation>
    <scope>NUCLEOTIDE SEQUENCE [LARGE SCALE GENOMIC DNA]</scope>
    <source>
        <strain evidence="1 3">1R-7</strain>
    </source>
</reference>
<evidence type="ECO:0000313" key="2">
    <source>
        <dbReference type="EMBL" id="PWL07776.1"/>
    </source>
</evidence>
<evidence type="ECO:0008006" key="5">
    <source>
        <dbReference type="Google" id="ProtNLM"/>
    </source>
</evidence>
<accession>A0A2A2HFP5</accession>
<comment type="caution">
    <text evidence="1">The sequence shown here is derived from an EMBL/GenBank/DDBJ whole genome shotgun (WGS) entry which is preliminary data.</text>
</comment>
<evidence type="ECO:0000313" key="3">
    <source>
        <dbReference type="Proteomes" id="UP000217528"/>
    </source>
</evidence>
<dbReference type="OrthoDB" id="82411at2157"/>
<dbReference type="AlphaFoldDB" id="A0A2A2HFP5"/>
<sequence>MKNKLFLPLLFIASIILIAGFFMMTPSYLQLNGDVKHFEDSDMSFDMNSTWTVGQYDDALLVPFLSGHPSSITLAPTSKTAYSYYNGSIDDLTANGTVLNTSTTNATDVVIVQTEITRMDKIPDNLTIDQAYKSDSLYKVMENTGSFILDNSTTLTIDGKTAHQFRYTVTYTQYVDTWIESNGHYYRILSQAPTSVFPTAQEQFDYTLNSLKIKN</sequence>
<dbReference type="Proteomes" id="UP000246004">
    <property type="component" value="Unassembled WGS sequence"/>
</dbReference>
<dbReference type="RefSeq" id="WP_095608038.1">
    <property type="nucleotide sequence ID" value="NZ_LMVN01000002.1"/>
</dbReference>
<evidence type="ECO:0000313" key="4">
    <source>
        <dbReference type="Proteomes" id="UP000246004"/>
    </source>
</evidence>
<dbReference type="Proteomes" id="UP000217528">
    <property type="component" value="Unassembled WGS sequence"/>
</dbReference>
<proteinExistence type="predicted"/>
<dbReference type="EMBL" id="LWMS01000044">
    <property type="protein sequence ID" value="PWL07776.1"/>
    <property type="molecule type" value="Genomic_DNA"/>
</dbReference>
<name>A0A2A2HFP5_9EURY</name>